<gene>
    <name evidence="3" type="ORF">NKR23_g2946</name>
</gene>
<comment type="caution">
    <text evidence="3">The sequence shown here is derived from an EMBL/GenBank/DDBJ whole genome shotgun (WGS) entry which is preliminary data.</text>
</comment>
<proteinExistence type="predicted"/>
<feature type="transmembrane region" description="Helical" evidence="1">
    <location>
        <begin position="128"/>
        <end position="150"/>
    </location>
</feature>
<dbReference type="Pfam" id="PF24803">
    <property type="entry name" value="DUF7704"/>
    <property type="match status" value="1"/>
</dbReference>
<evidence type="ECO:0000313" key="4">
    <source>
        <dbReference type="Proteomes" id="UP001174694"/>
    </source>
</evidence>
<evidence type="ECO:0000313" key="3">
    <source>
        <dbReference type="EMBL" id="KAJ9151754.1"/>
    </source>
</evidence>
<dbReference type="PANTHER" id="PTHR37019:SF1">
    <property type="entry name" value="EXPERA DOMAIN-CONTAINING PROTEIN"/>
    <property type="match status" value="1"/>
</dbReference>
<dbReference type="InterPro" id="IPR056121">
    <property type="entry name" value="DUF7704"/>
</dbReference>
<dbReference type="PANTHER" id="PTHR37019">
    <property type="entry name" value="CHROMOSOME 1, WHOLE GENOME SHOTGUN SEQUENCE"/>
    <property type="match status" value="1"/>
</dbReference>
<accession>A0AA38VMP6</accession>
<dbReference type="EMBL" id="JANBVO010000005">
    <property type="protein sequence ID" value="KAJ9151754.1"/>
    <property type="molecule type" value="Genomic_DNA"/>
</dbReference>
<dbReference type="AlphaFoldDB" id="A0AA38VMP6"/>
<evidence type="ECO:0000259" key="2">
    <source>
        <dbReference type="Pfam" id="PF24803"/>
    </source>
</evidence>
<sequence length="163" mass="18361">MASQPQGFRLPIPYRLFFLLIEPLSALVGAFYAHFRQREYLTLTDAASLPSSSSPLPLGTSIVLDQLANLYLLFALNEALVLRSTSDLRVWKTVLFVLLVADFGHLYTVRGLGLSIYWDYTRWNAIDWGNIPFVYMGATMRIAFLADIGLGTKSRKLTKRQGP</sequence>
<evidence type="ECO:0000256" key="1">
    <source>
        <dbReference type="SAM" id="Phobius"/>
    </source>
</evidence>
<name>A0AA38VMP6_9PEZI</name>
<keyword evidence="1" id="KW-1133">Transmembrane helix</keyword>
<dbReference type="Proteomes" id="UP001174694">
    <property type="component" value="Unassembled WGS sequence"/>
</dbReference>
<feature type="domain" description="DUF7704" evidence="2">
    <location>
        <begin position="9"/>
        <end position="148"/>
    </location>
</feature>
<feature type="transmembrane region" description="Helical" evidence="1">
    <location>
        <begin position="55"/>
        <end position="76"/>
    </location>
</feature>
<feature type="transmembrane region" description="Helical" evidence="1">
    <location>
        <begin position="88"/>
        <end position="108"/>
    </location>
</feature>
<keyword evidence="4" id="KW-1185">Reference proteome</keyword>
<reference evidence="3" key="1">
    <citation type="submission" date="2022-07" db="EMBL/GenBank/DDBJ databases">
        <title>Fungi with potential for degradation of polypropylene.</title>
        <authorList>
            <person name="Gostincar C."/>
        </authorList>
    </citation>
    <scope>NUCLEOTIDE SEQUENCE</scope>
    <source>
        <strain evidence="3">EXF-13308</strain>
    </source>
</reference>
<keyword evidence="1" id="KW-0472">Membrane</keyword>
<organism evidence="3 4">
    <name type="scientific">Pleurostoma richardsiae</name>
    <dbReference type="NCBI Taxonomy" id="41990"/>
    <lineage>
        <taxon>Eukaryota</taxon>
        <taxon>Fungi</taxon>
        <taxon>Dikarya</taxon>
        <taxon>Ascomycota</taxon>
        <taxon>Pezizomycotina</taxon>
        <taxon>Sordariomycetes</taxon>
        <taxon>Sordariomycetidae</taxon>
        <taxon>Calosphaeriales</taxon>
        <taxon>Pleurostomataceae</taxon>
        <taxon>Pleurostoma</taxon>
    </lineage>
</organism>
<keyword evidence="1" id="KW-0812">Transmembrane</keyword>
<feature type="transmembrane region" description="Helical" evidence="1">
    <location>
        <begin position="12"/>
        <end position="35"/>
    </location>
</feature>
<protein>
    <recommendedName>
        <fullName evidence="2">DUF7704 domain-containing protein</fullName>
    </recommendedName>
</protein>